<dbReference type="EMBL" id="CP015878">
    <property type="protein sequence ID" value="ANI14534.1"/>
    <property type="molecule type" value="Genomic_DNA"/>
</dbReference>
<proteinExistence type="inferred from homology"/>
<dbReference type="Proteomes" id="UP000077748">
    <property type="component" value="Chromosome"/>
</dbReference>
<name>A0A1A9KAK1_9PSED</name>
<feature type="domain" description="HTH lysR-type" evidence="5">
    <location>
        <begin position="1"/>
        <end position="59"/>
    </location>
</feature>
<dbReference type="InterPro" id="IPR005119">
    <property type="entry name" value="LysR_subst-bd"/>
</dbReference>
<evidence type="ECO:0000313" key="7">
    <source>
        <dbReference type="Proteomes" id="UP000077748"/>
    </source>
</evidence>
<reference evidence="6 7" key="1">
    <citation type="submission" date="2016-05" db="EMBL/GenBank/DDBJ databases">
        <title>Genome Sequence of Pseudomonas citronellolis Strain SJTE-3, an Estrogens and Persistent Organic Pollutants degradation strain.</title>
        <authorList>
            <person name="Liang R."/>
        </authorList>
    </citation>
    <scope>NUCLEOTIDE SEQUENCE [LARGE SCALE GENOMIC DNA]</scope>
    <source>
        <strain evidence="6 7">SJTE-3</strain>
    </source>
</reference>
<dbReference type="SUPFAM" id="SSF53850">
    <property type="entry name" value="Periplasmic binding protein-like II"/>
    <property type="match status" value="1"/>
</dbReference>
<keyword evidence="3" id="KW-0238">DNA-binding</keyword>
<dbReference type="InterPro" id="IPR036388">
    <property type="entry name" value="WH-like_DNA-bd_sf"/>
</dbReference>
<dbReference type="GO" id="GO:0003700">
    <property type="term" value="F:DNA-binding transcription factor activity"/>
    <property type="evidence" value="ECO:0007669"/>
    <property type="project" value="InterPro"/>
</dbReference>
<dbReference type="RefSeq" id="WP_064582703.1">
    <property type="nucleotide sequence ID" value="NZ_CP015878.1"/>
</dbReference>
<accession>A0A1A9KAK1</accession>
<dbReference type="GO" id="GO:0005829">
    <property type="term" value="C:cytosol"/>
    <property type="evidence" value="ECO:0007669"/>
    <property type="project" value="TreeGrafter"/>
</dbReference>
<dbReference type="CDD" id="cd05466">
    <property type="entry name" value="PBP2_LTTR_substrate"/>
    <property type="match status" value="1"/>
</dbReference>
<keyword evidence="2" id="KW-0805">Transcription regulation</keyword>
<evidence type="ECO:0000256" key="3">
    <source>
        <dbReference type="ARBA" id="ARBA00023125"/>
    </source>
</evidence>
<dbReference type="Pfam" id="PF00126">
    <property type="entry name" value="HTH_1"/>
    <property type="match status" value="1"/>
</dbReference>
<organism evidence="6 7">
    <name type="scientific">Pseudomonas citronellolis</name>
    <dbReference type="NCBI Taxonomy" id="53408"/>
    <lineage>
        <taxon>Bacteria</taxon>
        <taxon>Pseudomonadati</taxon>
        <taxon>Pseudomonadota</taxon>
        <taxon>Gammaproteobacteria</taxon>
        <taxon>Pseudomonadales</taxon>
        <taxon>Pseudomonadaceae</taxon>
        <taxon>Pseudomonas</taxon>
    </lineage>
</organism>
<comment type="similarity">
    <text evidence="1">Belongs to the LysR transcriptional regulatory family.</text>
</comment>
<dbReference type="AlphaFoldDB" id="A0A1A9KAK1"/>
<dbReference type="PANTHER" id="PTHR30419">
    <property type="entry name" value="HTH-TYPE TRANSCRIPTIONAL REGULATOR YBHD"/>
    <property type="match status" value="1"/>
</dbReference>
<gene>
    <name evidence="6" type="ORF">A9C11_11300</name>
</gene>
<evidence type="ECO:0000256" key="2">
    <source>
        <dbReference type="ARBA" id="ARBA00023015"/>
    </source>
</evidence>
<dbReference type="InterPro" id="IPR036390">
    <property type="entry name" value="WH_DNA-bd_sf"/>
</dbReference>
<evidence type="ECO:0000256" key="4">
    <source>
        <dbReference type="ARBA" id="ARBA00023163"/>
    </source>
</evidence>
<dbReference type="PRINTS" id="PR00039">
    <property type="entry name" value="HTHLYSR"/>
</dbReference>
<keyword evidence="4" id="KW-0804">Transcription</keyword>
<dbReference type="Pfam" id="PF03466">
    <property type="entry name" value="LysR_substrate"/>
    <property type="match status" value="1"/>
</dbReference>
<dbReference type="PROSITE" id="PS50931">
    <property type="entry name" value="HTH_LYSR"/>
    <property type="match status" value="1"/>
</dbReference>
<dbReference type="Gene3D" id="3.40.190.290">
    <property type="match status" value="1"/>
</dbReference>
<sequence length="309" mass="33787">MTDLRQLRHFVALAEHGHFARAAEAVNLSQPALSRSIQALESQLDCRLLDRNPRGISLTAHGRLVLEHARRLLAGSRALDNAVSQLGNLEAGELRLGAGPFPAARLLPQTLAAFSRAHPRVSVALAIENWQLLHRRLLDDELELFVADCRELQGDPRLDIQPLREHDSLLFCRPGHPLLARGRLAIDDLRDYPLAGPRLPRDAHQRLARSLGREQPLDVQCDDVLMLKELVRGSDVLCLAVADVVAADVAAGRLATLPWPRQAGDAALRGSAYGLVRHASRSLSPAAQAFVELLLQVDGQPIEGPAQND</sequence>
<dbReference type="GO" id="GO:0003677">
    <property type="term" value="F:DNA binding"/>
    <property type="evidence" value="ECO:0007669"/>
    <property type="project" value="UniProtKB-KW"/>
</dbReference>
<evidence type="ECO:0000313" key="6">
    <source>
        <dbReference type="EMBL" id="ANI14534.1"/>
    </source>
</evidence>
<dbReference type="InterPro" id="IPR000847">
    <property type="entry name" value="LysR_HTH_N"/>
</dbReference>
<dbReference type="InterPro" id="IPR050950">
    <property type="entry name" value="HTH-type_LysR_regulators"/>
</dbReference>
<evidence type="ECO:0000256" key="1">
    <source>
        <dbReference type="ARBA" id="ARBA00009437"/>
    </source>
</evidence>
<evidence type="ECO:0000259" key="5">
    <source>
        <dbReference type="PROSITE" id="PS50931"/>
    </source>
</evidence>
<dbReference type="FunFam" id="1.10.10.10:FF:000001">
    <property type="entry name" value="LysR family transcriptional regulator"/>
    <property type="match status" value="1"/>
</dbReference>
<dbReference type="Gene3D" id="1.10.10.10">
    <property type="entry name" value="Winged helix-like DNA-binding domain superfamily/Winged helix DNA-binding domain"/>
    <property type="match status" value="1"/>
</dbReference>
<dbReference type="PANTHER" id="PTHR30419:SF30">
    <property type="entry name" value="LYSR FAMILY TRANSCRIPTIONAL REGULATOR"/>
    <property type="match status" value="1"/>
</dbReference>
<protein>
    <submittedName>
        <fullName evidence="6">LysR family transcriptional regulator</fullName>
    </submittedName>
</protein>
<dbReference type="SUPFAM" id="SSF46785">
    <property type="entry name" value="Winged helix' DNA-binding domain"/>
    <property type="match status" value="1"/>
</dbReference>